<dbReference type="AlphaFoldDB" id="A0A1H3J9U7"/>
<dbReference type="InterPro" id="IPR051908">
    <property type="entry name" value="Ribosomal_N-acetyltransferase"/>
</dbReference>
<evidence type="ECO:0000259" key="1">
    <source>
        <dbReference type="Pfam" id="PF13302"/>
    </source>
</evidence>
<dbReference type="GO" id="GO:0005737">
    <property type="term" value="C:cytoplasm"/>
    <property type="evidence" value="ECO:0007669"/>
    <property type="project" value="TreeGrafter"/>
</dbReference>
<dbReference type="GO" id="GO:0008999">
    <property type="term" value="F:protein-N-terminal-alanine acetyltransferase activity"/>
    <property type="evidence" value="ECO:0007669"/>
    <property type="project" value="TreeGrafter"/>
</dbReference>
<gene>
    <name evidence="2" type="ORF">SAMN05444365_1022</name>
</gene>
<keyword evidence="3" id="KW-1185">Reference proteome</keyword>
<sequence>MQNLELTGPDLLLRPWRDTDAPAVLRALRDAEIAQWNPGPVTVEPDLDTARTWVERRADWSAGDHASLAVTDPATGAVLGSVSLHSVSPALGNESIGYRNAG</sequence>
<dbReference type="Proteomes" id="UP000242415">
    <property type="component" value="Unassembled WGS sequence"/>
</dbReference>
<proteinExistence type="predicted"/>
<accession>A0A1H3J9U7</accession>
<organism evidence="2 3">
    <name type="scientific">Micromonospora pattaloongensis</name>
    <dbReference type="NCBI Taxonomy" id="405436"/>
    <lineage>
        <taxon>Bacteria</taxon>
        <taxon>Bacillati</taxon>
        <taxon>Actinomycetota</taxon>
        <taxon>Actinomycetes</taxon>
        <taxon>Micromonosporales</taxon>
        <taxon>Micromonosporaceae</taxon>
        <taxon>Micromonospora</taxon>
    </lineage>
</organism>
<dbReference type="Gene3D" id="3.40.630.30">
    <property type="match status" value="1"/>
</dbReference>
<dbReference type="InterPro" id="IPR016181">
    <property type="entry name" value="Acyl_CoA_acyltransferase"/>
</dbReference>
<dbReference type="InterPro" id="IPR000182">
    <property type="entry name" value="GNAT_dom"/>
</dbReference>
<reference evidence="3" key="1">
    <citation type="submission" date="2016-10" db="EMBL/GenBank/DDBJ databases">
        <authorList>
            <person name="Varghese N."/>
            <person name="Submissions S."/>
        </authorList>
    </citation>
    <scope>NUCLEOTIDE SEQUENCE [LARGE SCALE GENOMIC DNA]</scope>
    <source>
        <strain evidence="3">DSM 45245</strain>
    </source>
</reference>
<feature type="domain" description="N-acetyltransferase" evidence="1">
    <location>
        <begin position="11"/>
        <end position="99"/>
    </location>
</feature>
<name>A0A1H3J9U7_9ACTN</name>
<dbReference type="PANTHER" id="PTHR43441">
    <property type="entry name" value="RIBOSOMAL-PROTEIN-SERINE ACETYLTRANSFERASE"/>
    <property type="match status" value="1"/>
</dbReference>
<dbReference type="SUPFAM" id="SSF55729">
    <property type="entry name" value="Acyl-CoA N-acyltransferases (Nat)"/>
    <property type="match status" value="1"/>
</dbReference>
<dbReference type="PANTHER" id="PTHR43441:SF10">
    <property type="entry name" value="ACETYLTRANSFERASE"/>
    <property type="match status" value="1"/>
</dbReference>
<dbReference type="GO" id="GO:1990189">
    <property type="term" value="F:protein N-terminal-serine acetyltransferase activity"/>
    <property type="evidence" value="ECO:0007669"/>
    <property type="project" value="TreeGrafter"/>
</dbReference>
<protein>
    <submittedName>
        <fullName evidence="2">Acetyltransferase (GNAT) domain-containing protein</fullName>
    </submittedName>
</protein>
<evidence type="ECO:0000313" key="2">
    <source>
        <dbReference type="EMBL" id="SDY36335.1"/>
    </source>
</evidence>
<dbReference type="RefSeq" id="WP_245736452.1">
    <property type="nucleotide sequence ID" value="NZ_FNPH01000002.1"/>
</dbReference>
<keyword evidence="2" id="KW-0808">Transferase</keyword>
<dbReference type="STRING" id="405436.SAMN05444365_1022"/>
<dbReference type="Pfam" id="PF13302">
    <property type="entry name" value="Acetyltransf_3"/>
    <property type="match status" value="1"/>
</dbReference>
<dbReference type="EMBL" id="FNPH01000002">
    <property type="protein sequence ID" value="SDY36335.1"/>
    <property type="molecule type" value="Genomic_DNA"/>
</dbReference>
<evidence type="ECO:0000313" key="3">
    <source>
        <dbReference type="Proteomes" id="UP000242415"/>
    </source>
</evidence>